<dbReference type="RefSeq" id="WP_141196298.1">
    <property type="nucleotide sequence ID" value="NZ_CP041186.1"/>
</dbReference>
<sequence length="184" mass="20297">MGFGKSCGRAATLIALMLAVSLAFACEESETKKDEQATDPNMPPAQVDLPSPPPASAFNIPEKNDDGTLRVEGIIQYKDKHLENRVRVKGVVTQILGDCDPKKAKKTGEPCPQPHYIIQDEEGAEKELMVVGFDREFFEKAKTKVGETHTFEGTYKQMAQQFVNSENGLLLLDKIGEVSVLEEK</sequence>
<evidence type="ECO:0000256" key="1">
    <source>
        <dbReference type="SAM" id="MobiDB-lite"/>
    </source>
</evidence>
<dbReference type="OrthoDB" id="5507791at2"/>
<name>A0A4Y6PNB7_PERCE</name>
<accession>A0A4Y6PNB7</accession>
<feature type="signal peptide" evidence="2">
    <location>
        <begin position="1"/>
        <end position="25"/>
    </location>
</feature>
<dbReference type="AlphaFoldDB" id="A0A4Y6PNB7"/>
<accession>A0A5B8XYQ6</accession>
<dbReference type="Proteomes" id="UP000315995">
    <property type="component" value="Chromosome"/>
</dbReference>
<feature type="chain" id="PRO_5030106118" evidence="2">
    <location>
        <begin position="26"/>
        <end position="184"/>
    </location>
</feature>
<organism evidence="3 4">
    <name type="scientific">Persicimonas caeni</name>
    <dbReference type="NCBI Taxonomy" id="2292766"/>
    <lineage>
        <taxon>Bacteria</taxon>
        <taxon>Deltaproteobacteria</taxon>
        <taxon>Bradymonadales</taxon>
        <taxon>Bradymonadaceae</taxon>
        <taxon>Persicimonas</taxon>
    </lineage>
</organism>
<proteinExistence type="predicted"/>
<reference evidence="3 4" key="1">
    <citation type="submission" date="2019-06" db="EMBL/GenBank/DDBJ databases">
        <title>Persicimonas caeni gen. nov., sp. nov., a predatory bacterium isolated from solar saltern.</title>
        <authorList>
            <person name="Wang S."/>
        </authorList>
    </citation>
    <scope>NUCLEOTIDE SEQUENCE [LARGE SCALE GENOMIC DNA]</scope>
    <source>
        <strain evidence="3 4">YN101</strain>
    </source>
</reference>
<gene>
    <name evidence="3" type="ORF">FIV42_03320</name>
</gene>
<dbReference type="EMBL" id="CP041186">
    <property type="protein sequence ID" value="QDG49801.1"/>
    <property type="molecule type" value="Genomic_DNA"/>
</dbReference>
<keyword evidence="4" id="KW-1185">Reference proteome</keyword>
<feature type="region of interest" description="Disordered" evidence="1">
    <location>
        <begin position="31"/>
        <end position="64"/>
    </location>
</feature>
<evidence type="ECO:0000256" key="2">
    <source>
        <dbReference type="SAM" id="SignalP"/>
    </source>
</evidence>
<evidence type="ECO:0000313" key="4">
    <source>
        <dbReference type="Proteomes" id="UP000315995"/>
    </source>
</evidence>
<keyword evidence="2" id="KW-0732">Signal</keyword>
<dbReference type="PROSITE" id="PS51257">
    <property type="entry name" value="PROKAR_LIPOPROTEIN"/>
    <property type="match status" value="1"/>
</dbReference>
<protein>
    <submittedName>
        <fullName evidence="3">Uncharacterized protein</fullName>
    </submittedName>
</protein>
<evidence type="ECO:0000313" key="3">
    <source>
        <dbReference type="EMBL" id="QDG49801.1"/>
    </source>
</evidence>